<accession>A0A0D3JX99</accession>
<feature type="transmembrane region" description="Helical" evidence="10">
    <location>
        <begin position="46"/>
        <end position="68"/>
    </location>
</feature>
<feature type="region of interest" description="Disordered" evidence="11">
    <location>
        <begin position="1"/>
        <end position="20"/>
    </location>
</feature>
<evidence type="ECO:0000256" key="11">
    <source>
        <dbReference type="SAM" id="MobiDB-lite"/>
    </source>
</evidence>
<keyword evidence="14" id="KW-1185">Reference proteome</keyword>
<evidence type="ECO:0000256" key="10">
    <source>
        <dbReference type="RuleBase" id="RU079119"/>
    </source>
</evidence>
<evidence type="ECO:0000313" key="14">
    <source>
        <dbReference type="Proteomes" id="UP000013827"/>
    </source>
</evidence>
<dbReference type="AlphaFoldDB" id="A0A0D3JX99"/>
<protein>
    <recommendedName>
        <fullName evidence="10">Palmitoyltransferase</fullName>
        <ecNumber evidence="10">2.3.1.225</ecNumber>
    </recommendedName>
</protein>
<reference evidence="14" key="1">
    <citation type="journal article" date="2013" name="Nature">
        <title>Pan genome of the phytoplankton Emiliania underpins its global distribution.</title>
        <authorList>
            <person name="Read B.A."/>
            <person name="Kegel J."/>
            <person name="Klute M.J."/>
            <person name="Kuo A."/>
            <person name="Lefebvre S.C."/>
            <person name="Maumus F."/>
            <person name="Mayer C."/>
            <person name="Miller J."/>
            <person name="Monier A."/>
            <person name="Salamov A."/>
            <person name="Young J."/>
            <person name="Aguilar M."/>
            <person name="Claverie J.M."/>
            <person name="Frickenhaus S."/>
            <person name="Gonzalez K."/>
            <person name="Herman E.K."/>
            <person name="Lin Y.C."/>
            <person name="Napier J."/>
            <person name="Ogata H."/>
            <person name="Sarno A.F."/>
            <person name="Shmutz J."/>
            <person name="Schroeder D."/>
            <person name="de Vargas C."/>
            <person name="Verret F."/>
            <person name="von Dassow P."/>
            <person name="Valentin K."/>
            <person name="Van de Peer Y."/>
            <person name="Wheeler G."/>
            <person name="Dacks J.B."/>
            <person name="Delwiche C.F."/>
            <person name="Dyhrman S.T."/>
            <person name="Glockner G."/>
            <person name="John U."/>
            <person name="Richards T."/>
            <person name="Worden A.Z."/>
            <person name="Zhang X."/>
            <person name="Grigoriev I.V."/>
            <person name="Allen A.E."/>
            <person name="Bidle K."/>
            <person name="Borodovsky M."/>
            <person name="Bowler C."/>
            <person name="Brownlee C."/>
            <person name="Cock J.M."/>
            <person name="Elias M."/>
            <person name="Gladyshev V.N."/>
            <person name="Groth M."/>
            <person name="Guda C."/>
            <person name="Hadaegh A."/>
            <person name="Iglesias-Rodriguez M.D."/>
            <person name="Jenkins J."/>
            <person name="Jones B.M."/>
            <person name="Lawson T."/>
            <person name="Leese F."/>
            <person name="Lindquist E."/>
            <person name="Lobanov A."/>
            <person name="Lomsadze A."/>
            <person name="Malik S.B."/>
            <person name="Marsh M.E."/>
            <person name="Mackinder L."/>
            <person name="Mock T."/>
            <person name="Mueller-Roeber B."/>
            <person name="Pagarete A."/>
            <person name="Parker M."/>
            <person name="Probert I."/>
            <person name="Quesneville H."/>
            <person name="Raines C."/>
            <person name="Rensing S.A."/>
            <person name="Riano-Pachon D.M."/>
            <person name="Richier S."/>
            <person name="Rokitta S."/>
            <person name="Shiraiwa Y."/>
            <person name="Soanes D.M."/>
            <person name="van der Giezen M."/>
            <person name="Wahlund T.M."/>
            <person name="Williams B."/>
            <person name="Wilson W."/>
            <person name="Wolfe G."/>
            <person name="Wurch L.L."/>
        </authorList>
    </citation>
    <scope>NUCLEOTIDE SEQUENCE</scope>
</reference>
<dbReference type="GO" id="GO:0019706">
    <property type="term" value="F:protein-cysteine S-palmitoyltransferase activity"/>
    <property type="evidence" value="ECO:0007669"/>
    <property type="project" value="UniProtKB-EC"/>
</dbReference>
<organism evidence="13 14">
    <name type="scientific">Emiliania huxleyi (strain CCMP1516)</name>
    <dbReference type="NCBI Taxonomy" id="280463"/>
    <lineage>
        <taxon>Eukaryota</taxon>
        <taxon>Haptista</taxon>
        <taxon>Haptophyta</taxon>
        <taxon>Prymnesiophyceae</taxon>
        <taxon>Isochrysidales</taxon>
        <taxon>Noelaerhabdaceae</taxon>
        <taxon>Emiliania</taxon>
    </lineage>
</organism>
<comment type="subcellular location">
    <subcellularLocation>
        <location evidence="1">Endomembrane system</location>
        <topology evidence="1">Multi-pass membrane protein</topology>
    </subcellularLocation>
</comment>
<proteinExistence type="inferred from homology"/>
<feature type="transmembrane region" description="Helical" evidence="10">
    <location>
        <begin position="277"/>
        <end position="302"/>
    </location>
</feature>
<dbReference type="InterPro" id="IPR001594">
    <property type="entry name" value="Palmitoyltrfase_DHHC"/>
</dbReference>
<dbReference type="Pfam" id="PF01529">
    <property type="entry name" value="DHHC"/>
    <property type="match status" value="1"/>
</dbReference>
<evidence type="ECO:0000259" key="12">
    <source>
        <dbReference type="Pfam" id="PF01529"/>
    </source>
</evidence>
<comment type="domain">
    <text evidence="10">The DHHC domain is required for palmitoyltransferase activity.</text>
</comment>
<feature type="transmembrane region" description="Helical" evidence="10">
    <location>
        <begin position="203"/>
        <end position="220"/>
    </location>
</feature>
<dbReference type="PANTHER" id="PTHR22883">
    <property type="entry name" value="ZINC FINGER DHHC DOMAIN CONTAINING PROTEIN"/>
    <property type="match status" value="1"/>
</dbReference>
<keyword evidence="4 10" id="KW-1133">Transmembrane helix</keyword>
<evidence type="ECO:0000256" key="9">
    <source>
        <dbReference type="ARBA" id="ARBA00048048"/>
    </source>
</evidence>
<evidence type="ECO:0000313" key="13">
    <source>
        <dbReference type="EnsemblProtists" id="EOD28134"/>
    </source>
</evidence>
<evidence type="ECO:0000256" key="8">
    <source>
        <dbReference type="ARBA" id="ARBA00023315"/>
    </source>
</evidence>
<keyword evidence="6" id="KW-0564">Palmitate</keyword>
<keyword evidence="3 10" id="KW-0812">Transmembrane</keyword>
<sequence length="328" mass="35670">MLEEEEEKVEEKAADQSEAPVASRAVEAVAGSHWNDEYGPLGYGSFNCVCCNAWLLLLLLPTLFLLLVAPGLELEHGSTLTRAALALFGLSALFFCLVSNTNPGVAPRTAPYIVGGREQGFEHPGEAYSYCQDSNRYVRGFDHSCDFVGNDIGDGNMHYFVGFLLSLASFATFLTACCVLSVYEMAAPPGPTLALEHDPLKMTIALLLLVLVFFCFRGCARSEACEGVLPLIMLMPGAVAGAWLLALVTATLVVMPLVTDMWADVRPSHNPAALFLILPYLAFAVLFFGMAAHWVHLLCAGLSQKLWLRSRGYRRQRNRASQSGDALV</sequence>
<evidence type="ECO:0000256" key="7">
    <source>
        <dbReference type="ARBA" id="ARBA00023288"/>
    </source>
</evidence>
<keyword evidence="8 10" id="KW-0012">Acyltransferase</keyword>
<evidence type="ECO:0000256" key="6">
    <source>
        <dbReference type="ARBA" id="ARBA00023139"/>
    </source>
</evidence>
<dbReference type="HOGENOM" id="CLU_848474_0_0_1"/>
<evidence type="ECO:0000256" key="4">
    <source>
        <dbReference type="ARBA" id="ARBA00022989"/>
    </source>
</evidence>
<dbReference type="PANTHER" id="PTHR22883:SF43">
    <property type="entry name" value="PALMITOYLTRANSFERASE APP"/>
    <property type="match status" value="1"/>
</dbReference>
<feature type="transmembrane region" description="Helical" evidence="10">
    <location>
        <begin position="159"/>
        <end position="183"/>
    </location>
</feature>
<dbReference type="GO" id="GO:0005794">
    <property type="term" value="C:Golgi apparatus"/>
    <property type="evidence" value="ECO:0007669"/>
    <property type="project" value="TreeGrafter"/>
</dbReference>
<dbReference type="PROSITE" id="PS50216">
    <property type="entry name" value="DHHC"/>
    <property type="match status" value="1"/>
</dbReference>
<dbReference type="InterPro" id="IPR039859">
    <property type="entry name" value="PFA4/ZDH16/20/ERF2-like"/>
</dbReference>
<comment type="similarity">
    <text evidence="10">Belongs to the DHHC palmitoyltransferase family.</text>
</comment>
<feature type="transmembrane region" description="Helical" evidence="10">
    <location>
        <begin position="80"/>
        <end position="98"/>
    </location>
</feature>
<keyword evidence="5 10" id="KW-0472">Membrane</keyword>
<dbReference type="PaxDb" id="2903-EOD28134"/>
<keyword evidence="2 10" id="KW-0808">Transferase</keyword>
<evidence type="ECO:0000256" key="2">
    <source>
        <dbReference type="ARBA" id="ARBA00022679"/>
    </source>
</evidence>
<reference evidence="13" key="2">
    <citation type="submission" date="2024-10" db="UniProtKB">
        <authorList>
            <consortium name="EnsemblProtists"/>
        </authorList>
    </citation>
    <scope>IDENTIFICATION</scope>
</reference>
<dbReference type="GO" id="GO:0006612">
    <property type="term" value="P:protein targeting to membrane"/>
    <property type="evidence" value="ECO:0007669"/>
    <property type="project" value="TreeGrafter"/>
</dbReference>
<feature type="transmembrane region" description="Helical" evidence="10">
    <location>
        <begin position="232"/>
        <end position="257"/>
    </location>
</feature>
<dbReference type="EC" id="2.3.1.225" evidence="10"/>
<evidence type="ECO:0000256" key="5">
    <source>
        <dbReference type="ARBA" id="ARBA00023136"/>
    </source>
</evidence>
<dbReference type="RefSeq" id="XP_005780563.1">
    <property type="nucleotide sequence ID" value="XM_005780506.1"/>
</dbReference>
<evidence type="ECO:0000256" key="1">
    <source>
        <dbReference type="ARBA" id="ARBA00004127"/>
    </source>
</evidence>
<evidence type="ECO:0000256" key="3">
    <source>
        <dbReference type="ARBA" id="ARBA00022692"/>
    </source>
</evidence>
<dbReference type="EnsemblProtists" id="EOD28134">
    <property type="protein sequence ID" value="EOD28134"/>
    <property type="gene ID" value="EMIHUDRAFT_457015"/>
</dbReference>
<dbReference type="GeneID" id="17273679"/>
<feature type="domain" description="Palmitoyltransferase DHHC" evidence="12">
    <location>
        <begin position="129"/>
        <end position="216"/>
    </location>
</feature>
<keyword evidence="7" id="KW-0449">Lipoprotein</keyword>
<name>A0A0D3JX99_EMIH1</name>
<dbReference type="KEGG" id="ehx:EMIHUDRAFT_457015"/>
<dbReference type="Proteomes" id="UP000013827">
    <property type="component" value="Unassembled WGS sequence"/>
</dbReference>
<dbReference type="GO" id="GO:0005783">
    <property type="term" value="C:endoplasmic reticulum"/>
    <property type="evidence" value="ECO:0007669"/>
    <property type="project" value="TreeGrafter"/>
</dbReference>
<comment type="catalytic activity">
    <reaction evidence="9 10">
        <text>L-cysteinyl-[protein] + hexadecanoyl-CoA = S-hexadecanoyl-L-cysteinyl-[protein] + CoA</text>
        <dbReference type="Rhea" id="RHEA:36683"/>
        <dbReference type="Rhea" id="RHEA-COMP:10131"/>
        <dbReference type="Rhea" id="RHEA-COMP:11032"/>
        <dbReference type="ChEBI" id="CHEBI:29950"/>
        <dbReference type="ChEBI" id="CHEBI:57287"/>
        <dbReference type="ChEBI" id="CHEBI:57379"/>
        <dbReference type="ChEBI" id="CHEBI:74151"/>
        <dbReference type="EC" id="2.3.1.225"/>
    </reaction>
</comment>